<dbReference type="InterPro" id="IPR008136">
    <property type="entry name" value="CinA_C"/>
</dbReference>
<sequence>MTLVAEAQAIDVLNACRKHCIMIATAESCTGGLIAGALTDIAGSSDVVDRGFVTYSNEAKNEMIGVPMDLINQVGAVSKEVAIAMAEGALNNSRAGISIAVTGIAGPGGGSAEKPVGLVHIASARKGFATLHKECRFGE</sequence>
<feature type="non-terminal residue" evidence="2">
    <location>
        <position position="139"/>
    </location>
</feature>
<organism evidence="2">
    <name type="scientific">Brucella anthropi</name>
    <name type="common">Ochrobactrum anthropi</name>
    <dbReference type="NCBI Taxonomy" id="529"/>
    <lineage>
        <taxon>Bacteria</taxon>
        <taxon>Pseudomonadati</taxon>
        <taxon>Pseudomonadota</taxon>
        <taxon>Alphaproteobacteria</taxon>
        <taxon>Hyphomicrobiales</taxon>
        <taxon>Brucellaceae</taxon>
        <taxon>Brucella/Ochrobactrum group</taxon>
        <taxon>Brucella</taxon>
    </lineage>
</organism>
<dbReference type="InterPro" id="IPR036653">
    <property type="entry name" value="CinA-like_C"/>
</dbReference>
<name>A0A656Z2K0_BRUAN</name>
<accession>A0A656Z2K0</accession>
<evidence type="ECO:0000259" key="1">
    <source>
        <dbReference type="Pfam" id="PF02464"/>
    </source>
</evidence>
<protein>
    <submittedName>
        <fullName evidence="2">Damage-inducible protein CinA</fullName>
    </submittedName>
</protein>
<comment type="caution">
    <text evidence="2">The sequence shown here is derived from an EMBL/GenBank/DDBJ whole genome shotgun (WGS) entry which is preliminary data.</text>
</comment>
<gene>
    <name evidence="2" type="ORF">AB664_18220</name>
</gene>
<dbReference type="Pfam" id="PF02464">
    <property type="entry name" value="CinA"/>
    <property type="match status" value="1"/>
</dbReference>
<evidence type="ECO:0000313" key="2">
    <source>
        <dbReference type="EMBL" id="KYB44854.1"/>
    </source>
</evidence>
<proteinExistence type="predicted"/>
<dbReference type="AlphaFoldDB" id="A0A656Z2K0"/>
<dbReference type="NCBIfam" id="TIGR00199">
    <property type="entry name" value="PncC_domain"/>
    <property type="match status" value="1"/>
</dbReference>
<dbReference type="EMBL" id="LUAY01007406">
    <property type="protein sequence ID" value="KYB44854.1"/>
    <property type="molecule type" value="Genomic_DNA"/>
</dbReference>
<feature type="domain" description="CinA C-terminal" evidence="1">
    <location>
        <begin position="11"/>
        <end position="137"/>
    </location>
</feature>
<dbReference type="Gene3D" id="3.90.950.20">
    <property type="entry name" value="CinA-like"/>
    <property type="match status" value="1"/>
</dbReference>
<reference evidence="2" key="1">
    <citation type="submission" date="2016-02" db="EMBL/GenBank/DDBJ databases">
        <title>Genomic sequences of Ochrobactrum anthropi.</title>
        <authorList>
            <person name="Chudasama K.S."/>
            <person name="Thaker V.S."/>
        </authorList>
    </citation>
    <scope>NUCLEOTIDE SEQUENCE [LARGE SCALE GENOMIC DNA]</scope>
    <source>
        <strain evidence="2">SUBG007</strain>
    </source>
</reference>
<dbReference type="SUPFAM" id="SSF142433">
    <property type="entry name" value="CinA-like"/>
    <property type="match status" value="1"/>
</dbReference>